<comment type="caution">
    <text evidence="6">The sequence shown here is derived from an EMBL/GenBank/DDBJ whole genome shotgun (WGS) entry which is preliminary data.</text>
</comment>
<dbReference type="Gene3D" id="3.40.50.300">
    <property type="entry name" value="P-loop containing nucleotide triphosphate hydrolases"/>
    <property type="match status" value="2"/>
</dbReference>
<evidence type="ECO:0000313" key="6">
    <source>
        <dbReference type="EMBL" id="MDQ0645178.1"/>
    </source>
</evidence>
<keyword evidence="7" id="KW-1185">Reference proteome</keyword>
<keyword evidence="4" id="KW-0812">Transmembrane</keyword>
<dbReference type="PROSITE" id="PS50901">
    <property type="entry name" value="FTSK"/>
    <property type="match status" value="1"/>
</dbReference>
<keyword evidence="1 3" id="KW-0547">Nucleotide-binding</keyword>
<dbReference type="InterPro" id="IPR027417">
    <property type="entry name" value="P-loop_NTPase"/>
</dbReference>
<organism evidence="6 7">
    <name type="scientific">Microbacterium murale</name>
    <dbReference type="NCBI Taxonomy" id="1081040"/>
    <lineage>
        <taxon>Bacteria</taxon>
        <taxon>Bacillati</taxon>
        <taxon>Actinomycetota</taxon>
        <taxon>Actinomycetes</taxon>
        <taxon>Micrococcales</taxon>
        <taxon>Microbacteriaceae</taxon>
        <taxon>Microbacterium</taxon>
    </lineage>
</organism>
<dbReference type="Pfam" id="PF01580">
    <property type="entry name" value="FtsK_SpoIIIE"/>
    <property type="match status" value="1"/>
</dbReference>
<dbReference type="InterPro" id="IPR002543">
    <property type="entry name" value="FtsK_dom"/>
</dbReference>
<keyword evidence="4" id="KW-1133">Transmembrane helix</keyword>
<feature type="binding site" evidence="3">
    <location>
        <begin position="360"/>
        <end position="367"/>
    </location>
    <ligand>
        <name>ATP</name>
        <dbReference type="ChEBI" id="CHEBI:30616"/>
    </ligand>
</feature>
<keyword evidence="4" id="KW-0472">Membrane</keyword>
<evidence type="ECO:0000313" key="7">
    <source>
        <dbReference type="Proteomes" id="UP001239085"/>
    </source>
</evidence>
<evidence type="ECO:0000259" key="5">
    <source>
        <dbReference type="PROSITE" id="PS50901"/>
    </source>
</evidence>
<dbReference type="EMBL" id="JAUSXK010000001">
    <property type="protein sequence ID" value="MDQ0645178.1"/>
    <property type="molecule type" value="Genomic_DNA"/>
</dbReference>
<dbReference type="InterPro" id="IPR050206">
    <property type="entry name" value="FtsK/SpoIIIE/SftA"/>
</dbReference>
<evidence type="ECO:0000256" key="4">
    <source>
        <dbReference type="SAM" id="Phobius"/>
    </source>
</evidence>
<protein>
    <submittedName>
        <fullName evidence="6">S-DNA-T family DNA segregation ATPase FtsK/SpoIIIE</fullName>
    </submittedName>
</protein>
<dbReference type="PANTHER" id="PTHR22683:SF1">
    <property type="entry name" value="TYPE VII SECRETION SYSTEM PROTEIN ESSC"/>
    <property type="match status" value="1"/>
</dbReference>
<keyword evidence="2 3" id="KW-0067">ATP-binding</keyword>
<feature type="domain" description="FtsK" evidence="5">
    <location>
        <begin position="342"/>
        <end position="525"/>
    </location>
</feature>
<reference evidence="6 7" key="1">
    <citation type="submission" date="2023-07" db="EMBL/GenBank/DDBJ databases">
        <title>Comparative genomics of wheat-associated soil bacteria to identify genetic determinants of phenazine resistance.</title>
        <authorList>
            <person name="Mouncey N."/>
        </authorList>
    </citation>
    <scope>NUCLEOTIDE SEQUENCE [LARGE SCALE GENOMIC DNA]</scope>
    <source>
        <strain evidence="6 7">W2I7</strain>
    </source>
</reference>
<dbReference type="Proteomes" id="UP001239085">
    <property type="component" value="Unassembled WGS sequence"/>
</dbReference>
<evidence type="ECO:0000256" key="3">
    <source>
        <dbReference type="PROSITE-ProRule" id="PRU00289"/>
    </source>
</evidence>
<gene>
    <name evidence="6" type="ORF">QFZ46_003338</name>
</gene>
<dbReference type="PANTHER" id="PTHR22683">
    <property type="entry name" value="SPORULATION PROTEIN RELATED"/>
    <property type="match status" value="1"/>
</dbReference>
<name>A0ABU0PCX9_9MICO</name>
<feature type="transmembrane region" description="Helical" evidence="4">
    <location>
        <begin position="26"/>
        <end position="42"/>
    </location>
</feature>
<dbReference type="SUPFAM" id="SSF52540">
    <property type="entry name" value="P-loop containing nucleoside triphosphate hydrolases"/>
    <property type="match status" value="2"/>
</dbReference>
<evidence type="ECO:0000256" key="1">
    <source>
        <dbReference type="ARBA" id="ARBA00022741"/>
    </source>
</evidence>
<evidence type="ECO:0000256" key="2">
    <source>
        <dbReference type="ARBA" id="ARBA00022840"/>
    </source>
</evidence>
<accession>A0ABU0PCX9</accession>
<sequence length="941" mass="99806">MPCNEVMDLEPLALPAAAAEPRRQSVPVLAAVVPIAAGVVLWLVTGSIFSLCFAALGPLMIGASLLDGVRIRRRERRTAVDDETVAWRRAEQDLLRRHDSERRELRRTHPDAAACLQDAPLRDLQAIDEATTVVIGSGSRRSALRVTGDDGERARGFRKRAAHVKDVPITVAMGRGICLRGPAPIVAAAARALVVQLCLRHTPGQLALVGGGLETLGLDGFPHAGRTRRGAWRLAVVVGDEECADSAAQLRVCGSDDEVPEGVTTLIDCTGPNSARVRTPAGDEEVTLECLSRAQAMAIADDSVERERHAAQLPDTVALGELVLAMEAGDTGLPAVIGRTESADVVLDLVEDGPHAIVTGMTGAGKSELLVTWVASMARSHRPDEVTFVLADFKGGTAFDPLRELPHVAAVMTDLDAEDARRGVESLTAELRRREAVLAEVGARNIAEAGGRLGRLVIVVDEFAALLQEHPDLGAVFTDVAARGRALGMHLILGTQRAAGVIRDGLAANCPLRVSLRVTEAADSRLVIGSDDAAGLPGGAASRGLAFIRRPQDVAAAAVRVALTSAGDLRGIGARWPDAEAPVSPWLPPLPLRLELGDLTARHASGVGLLIGLTDEPERQRQTPLLLRPGVDRGLAVIGGSASGRTSLLRVLAEQCERSLLLAPDPEHAWDALADLLEGDAVPPQLVLCDDLDQIVASFPVEYGQVFLERMEKLVRSAAARGCTVVITTGRASGQTSRVIEALPSRMLLRMGSRMEHLAAGGDAVGYRGDRPAGRGRVGEHEVQVAWTDASAHAETTPGPVERWTPAAPVVGVIALGVRRVVERLQGAYPDHVVSPVTSVQGAATSAPLTSASGGTPAFDTSPTILVGDAESWQRQWPLWQRIRLEGEMLFLAECAGELRSFAGYRELPPYAEPHVGRAWTIRDGLAPRRVIIPELDASGR</sequence>
<proteinExistence type="predicted"/>